<keyword evidence="3" id="KW-1185">Reference proteome</keyword>
<organism evidence="2 3">
    <name type="scientific">Ricinus communis</name>
    <name type="common">Castor bean</name>
    <dbReference type="NCBI Taxonomy" id="3988"/>
    <lineage>
        <taxon>Eukaryota</taxon>
        <taxon>Viridiplantae</taxon>
        <taxon>Streptophyta</taxon>
        <taxon>Embryophyta</taxon>
        <taxon>Tracheophyta</taxon>
        <taxon>Spermatophyta</taxon>
        <taxon>Magnoliopsida</taxon>
        <taxon>eudicotyledons</taxon>
        <taxon>Gunneridae</taxon>
        <taxon>Pentapetalae</taxon>
        <taxon>rosids</taxon>
        <taxon>fabids</taxon>
        <taxon>Malpighiales</taxon>
        <taxon>Euphorbiaceae</taxon>
        <taxon>Acalyphoideae</taxon>
        <taxon>Acalypheae</taxon>
        <taxon>Ricinus</taxon>
    </lineage>
</organism>
<proteinExistence type="predicted"/>
<evidence type="ECO:0000256" key="1">
    <source>
        <dbReference type="SAM" id="MobiDB-lite"/>
    </source>
</evidence>
<dbReference type="EMBL" id="EQ973867">
    <property type="protein sequence ID" value="EEF41327.1"/>
    <property type="molecule type" value="Genomic_DNA"/>
</dbReference>
<protein>
    <submittedName>
        <fullName evidence="2">Uncharacterized protein</fullName>
    </submittedName>
</protein>
<name>B9S4X4_RICCO</name>
<dbReference type="InParanoid" id="B9S4X4"/>
<dbReference type="AlphaFoldDB" id="B9S4X4"/>
<feature type="region of interest" description="Disordered" evidence="1">
    <location>
        <begin position="35"/>
        <end position="79"/>
    </location>
</feature>
<feature type="compositionally biased region" description="Basic and acidic residues" evidence="1">
    <location>
        <begin position="44"/>
        <end position="72"/>
    </location>
</feature>
<sequence length="117" mass="13006">MNPNLLIKGLRVKKEASPSLSQSLIIPPSVASNKSHCFKAPTPKSERKKIVPHFHPMETRSRKDKTREDSSPSKKSKTNLLNPVGWLSKNFAIATITNSDVCDLVAECAKFPHDLNE</sequence>
<evidence type="ECO:0000313" key="3">
    <source>
        <dbReference type="Proteomes" id="UP000008311"/>
    </source>
</evidence>
<accession>B9S4X4</accession>
<gene>
    <name evidence="2" type="ORF">RCOM_1391850</name>
</gene>
<reference evidence="3" key="1">
    <citation type="journal article" date="2010" name="Nat. Biotechnol.">
        <title>Draft genome sequence of the oilseed species Ricinus communis.</title>
        <authorList>
            <person name="Chan A.P."/>
            <person name="Crabtree J."/>
            <person name="Zhao Q."/>
            <person name="Lorenzi H."/>
            <person name="Orvis J."/>
            <person name="Puiu D."/>
            <person name="Melake-Berhan A."/>
            <person name="Jones K.M."/>
            <person name="Redman J."/>
            <person name="Chen G."/>
            <person name="Cahoon E.B."/>
            <person name="Gedil M."/>
            <person name="Stanke M."/>
            <person name="Haas B.J."/>
            <person name="Wortman J.R."/>
            <person name="Fraser-Liggett C.M."/>
            <person name="Ravel J."/>
            <person name="Rabinowicz P.D."/>
        </authorList>
    </citation>
    <scope>NUCLEOTIDE SEQUENCE [LARGE SCALE GENOMIC DNA]</scope>
    <source>
        <strain evidence="3">cv. Hale</strain>
    </source>
</reference>
<evidence type="ECO:0000313" key="2">
    <source>
        <dbReference type="EMBL" id="EEF41327.1"/>
    </source>
</evidence>
<dbReference type="Proteomes" id="UP000008311">
    <property type="component" value="Unassembled WGS sequence"/>
</dbReference>